<evidence type="ECO:0000313" key="2">
    <source>
        <dbReference type="Proteomes" id="UP000178446"/>
    </source>
</evidence>
<dbReference type="GO" id="GO:0043565">
    <property type="term" value="F:sequence-specific DNA binding"/>
    <property type="evidence" value="ECO:0007669"/>
    <property type="project" value="InterPro"/>
</dbReference>
<comment type="caution">
    <text evidence="1">The sequence shown here is derived from an EMBL/GenBank/DDBJ whole genome shotgun (WGS) entry which is preliminary data.</text>
</comment>
<protein>
    <submittedName>
        <fullName evidence="1">Uncharacterized protein</fullName>
    </submittedName>
</protein>
<dbReference type="InterPro" id="IPR038116">
    <property type="entry name" value="TrpR-like_sf"/>
</dbReference>
<dbReference type="InterPro" id="IPR010921">
    <property type="entry name" value="Trp_repressor/repl_initiator"/>
</dbReference>
<dbReference type="Gene3D" id="1.10.1270.10">
    <property type="entry name" value="TrpR-like"/>
    <property type="match status" value="1"/>
</dbReference>
<proteinExistence type="predicted"/>
<accession>A0A1F7XU37</accession>
<gene>
    <name evidence="1" type="ORF">A2685_02295</name>
</gene>
<dbReference type="GO" id="GO:0003700">
    <property type="term" value="F:DNA-binding transcription factor activity"/>
    <property type="evidence" value="ECO:0007669"/>
    <property type="project" value="InterPro"/>
</dbReference>
<dbReference type="InterPro" id="IPR000831">
    <property type="entry name" value="Trp_repress"/>
</dbReference>
<organism evidence="1 2">
    <name type="scientific">Candidatus Woesebacteria bacterium RIFCSPHIGHO2_01_FULL_37_10</name>
    <dbReference type="NCBI Taxonomy" id="1802489"/>
    <lineage>
        <taxon>Bacteria</taxon>
        <taxon>Candidatus Woeseibacteriota</taxon>
    </lineage>
</organism>
<dbReference type="SUPFAM" id="SSF48295">
    <property type="entry name" value="TrpR-like"/>
    <property type="match status" value="1"/>
</dbReference>
<dbReference type="Pfam" id="PF01371">
    <property type="entry name" value="Trp_repressor"/>
    <property type="match status" value="1"/>
</dbReference>
<dbReference type="Proteomes" id="UP000178446">
    <property type="component" value="Unassembled WGS sequence"/>
</dbReference>
<reference evidence="1 2" key="1">
    <citation type="journal article" date="2016" name="Nat. Commun.">
        <title>Thousands of microbial genomes shed light on interconnected biogeochemical processes in an aquifer system.</title>
        <authorList>
            <person name="Anantharaman K."/>
            <person name="Brown C.T."/>
            <person name="Hug L.A."/>
            <person name="Sharon I."/>
            <person name="Castelle C.J."/>
            <person name="Probst A.J."/>
            <person name="Thomas B.C."/>
            <person name="Singh A."/>
            <person name="Wilkins M.J."/>
            <person name="Karaoz U."/>
            <person name="Brodie E.L."/>
            <person name="Williams K.H."/>
            <person name="Hubbard S.S."/>
            <person name="Banfield J.F."/>
        </authorList>
    </citation>
    <scope>NUCLEOTIDE SEQUENCE [LARGE SCALE GENOMIC DNA]</scope>
</reference>
<evidence type="ECO:0000313" key="1">
    <source>
        <dbReference type="EMBL" id="OGM18557.1"/>
    </source>
</evidence>
<dbReference type="EMBL" id="MGGB01000045">
    <property type="protein sequence ID" value="OGM18557.1"/>
    <property type="molecule type" value="Genomic_DNA"/>
</dbReference>
<dbReference type="AlphaFoldDB" id="A0A1F7XU37"/>
<name>A0A1F7XU37_9BACT</name>
<sequence length="142" mass="16656">MIRPEVWEKIFDMFLDSFLFANNKNKLNGFVQSLYTPTERIMFAKRFAACILLSKGQDYRSVARILRMSPPTIAKMNFKLKYEGDGLLPIIEDTFKKQSIDIFWEEVQGLLDLPSKGSLKSPNRLISKKERRNKIMQIKNEF</sequence>